<proteinExistence type="predicted"/>
<reference evidence="2" key="1">
    <citation type="submission" date="2020-06" db="EMBL/GenBank/DDBJ databases">
        <authorList>
            <person name="Li T."/>
            <person name="Hu X."/>
            <person name="Zhang T."/>
            <person name="Song X."/>
            <person name="Zhang H."/>
            <person name="Dai N."/>
            <person name="Sheng W."/>
            <person name="Hou X."/>
            <person name="Wei L."/>
        </authorList>
    </citation>
    <scope>NUCLEOTIDE SEQUENCE</scope>
    <source>
        <strain evidence="2">KEN1</strain>
        <tissue evidence="2">Leaf</tissue>
    </source>
</reference>
<organism evidence="2">
    <name type="scientific">Sesamum latifolium</name>
    <dbReference type="NCBI Taxonomy" id="2727402"/>
    <lineage>
        <taxon>Eukaryota</taxon>
        <taxon>Viridiplantae</taxon>
        <taxon>Streptophyta</taxon>
        <taxon>Embryophyta</taxon>
        <taxon>Tracheophyta</taxon>
        <taxon>Spermatophyta</taxon>
        <taxon>Magnoliopsida</taxon>
        <taxon>eudicotyledons</taxon>
        <taxon>Gunneridae</taxon>
        <taxon>Pentapetalae</taxon>
        <taxon>asterids</taxon>
        <taxon>lamiids</taxon>
        <taxon>Lamiales</taxon>
        <taxon>Pedaliaceae</taxon>
        <taxon>Sesamum</taxon>
    </lineage>
</organism>
<comment type="caution">
    <text evidence="2">The sequence shown here is derived from an EMBL/GenBank/DDBJ whole genome shotgun (WGS) entry which is preliminary data.</text>
</comment>
<dbReference type="AlphaFoldDB" id="A0AAW2WFN9"/>
<reference evidence="2" key="2">
    <citation type="journal article" date="2024" name="Plant">
        <title>Genomic evolution and insights into agronomic trait innovations of Sesamum species.</title>
        <authorList>
            <person name="Miao H."/>
            <person name="Wang L."/>
            <person name="Qu L."/>
            <person name="Liu H."/>
            <person name="Sun Y."/>
            <person name="Le M."/>
            <person name="Wang Q."/>
            <person name="Wei S."/>
            <person name="Zheng Y."/>
            <person name="Lin W."/>
            <person name="Duan Y."/>
            <person name="Cao H."/>
            <person name="Xiong S."/>
            <person name="Wang X."/>
            <person name="Wei L."/>
            <person name="Li C."/>
            <person name="Ma Q."/>
            <person name="Ju M."/>
            <person name="Zhao R."/>
            <person name="Li G."/>
            <person name="Mu C."/>
            <person name="Tian Q."/>
            <person name="Mei H."/>
            <person name="Zhang T."/>
            <person name="Gao T."/>
            <person name="Zhang H."/>
        </authorList>
    </citation>
    <scope>NUCLEOTIDE SEQUENCE</scope>
    <source>
        <strain evidence="2">KEN1</strain>
    </source>
</reference>
<evidence type="ECO:0000259" key="1">
    <source>
        <dbReference type="Pfam" id="PF07727"/>
    </source>
</evidence>
<dbReference type="EMBL" id="JACGWN010000008">
    <property type="protein sequence ID" value="KAL0440258.1"/>
    <property type="molecule type" value="Genomic_DNA"/>
</dbReference>
<feature type="domain" description="Reverse transcriptase Ty1/copia-type" evidence="1">
    <location>
        <begin position="77"/>
        <end position="138"/>
    </location>
</feature>
<protein>
    <submittedName>
        <fullName evidence="2">Retrovirus-related Pol polyprotein from transposon RE2</fullName>
    </submittedName>
</protein>
<accession>A0AAW2WFN9</accession>
<gene>
    <name evidence="2" type="ORF">Slati_2508800</name>
</gene>
<sequence>MAPLRQVPTLVTNNGEVEAQKKHASNKSQLNLTDIYPPISNRAMTTIQVEPRNYAEAVQSEQWREAMGKEIAALEGNNTCTLEPLPDGMKSIDCRWIYKIKDKADGTVERYKVHLMAKGFTQVEGLDFHETFAPIAKLV</sequence>
<dbReference type="InterPro" id="IPR013103">
    <property type="entry name" value="RVT_2"/>
</dbReference>
<dbReference type="Pfam" id="PF07727">
    <property type="entry name" value="RVT_2"/>
    <property type="match status" value="1"/>
</dbReference>
<name>A0AAW2WFN9_9LAMI</name>
<evidence type="ECO:0000313" key="2">
    <source>
        <dbReference type="EMBL" id="KAL0440258.1"/>
    </source>
</evidence>